<dbReference type="Proteomes" id="UP000028542">
    <property type="component" value="Unassembled WGS sequence"/>
</dbReference>
<gene>
    <name evidence="3" type="ORF">E7215_14305</name>
    <name evidence="2" type="ORF">IO99_12900</name>
</gene>
<dbReference type="RefSeq" id="WP_035133860.1">
    <property type="nucleotide sequence ID" value="NZ_JBQHQR010000019.1"/>
</dbReference>
<dbReference type="Proteomes" id="UP000768462">
    <property type="component" value="Unassembled WGS sequence"/>
</dbReference>
<sequence length="86" mass="8891">MGVASLVVGICSIVFAVISWGCLWWLSLILGVVGVVLGIIDMKKKKESGEAFAMAKGGFICSIIGICMAIIFLIFIVGLASLGAAV</sequence>
<dbReference type="STRING" id="318464.IO99_12900"/>
<evidence type="ECO:0000313" key="2">
    <source>
        <dbReference type="EMBL" id="KEZ85797.1"/>
    </source>
</evidence>
<dbReference type="EMBL" id="SVCM01000162">
    <property type="protein sequence ID" value="MBE6061324.1"/>
    <property type="molecule type" value="Genomic_DNA"/>
</dbReference>
<comment type="caution">
    <text evidence="2">The sequence shown here is derived from an EMBL/GenBank/DDBJ whole genome shotgun (WGS) entry which is preliminary data.</text>
</comment>
<protein>
    <recommendedName>
        <fullName evidence="5">DUF4190 domain-containing protein</fullName>
    </recommendedName>
</protein>
<evidence type="ECO:0000313" key="4">
    <source>
        <dbReference type="Proteomes" id="UP000028542"/>
    </source>
</evidence>
<keyword evidence="1" id="KW-0812">Transmembrane</keyword>
<keyword evidence="1" id="KW-0472">Membrane</keyword>
<feature type="transmembrane region" description="Helical" evidence="1">
    <location>
        <begin position="59"/>
        <end position="85"/>
    </location>
</feature>
<keyword evidence="4" id="KW-1185">Reference proteome</keyword>
<evidence type="ECO:0000313" key="3">
    <source>
        <dbReference type="EMBL" id="MBE6061324.1"/>
    </source>
</evidence>
<evidence type="ECO:0008006" key="5">
    <source>
        <dbReference type="Google" id="ProtNLM"/>
    </source>
</evidence>
<dbReference type="AlphaFoldDB" id="A0A084JA13"/>
<dbReference type="EMBL" id="JPMD01000030">
    <property type="protein sequence ID" value="KEZ85797.1"/>
    <property type="molecule type" value="Genomic_DNA"/>
</dbReference>
<organism evidence="2 4">
    <name type="scientific">Clostridium sulfidigenes</name>
    <dbReference type="NCBI Taxonomy" id="318464"/>
    <lineage>
        <taxon>Bacteria</taxon>
        <taxon>Bacillati</taxon>
        <taxon>Bacillota</taxon>
        <taxon>Clostridia</taxon>
        <taxon>Eubacteriales</taxon>
        <taxon>Clostridiaceae</taxon>
        <taxon>Clostridium</taxon>
    </lineage>
</organism>
<feature type="transmembrane region" description="Helical" evidence="1">
    <location>
        <begin position="6"/>
        <end position="39"/>
    </location>
</feature>
<accession>A0A084JA13</accession>
<reference evidence="3" key="2">
    <citation type="submission" date="2019-04" db="EMBL/GenBank/DDBJ databases">
        <title>Evolution of Biomass-Degrading Anaerobic Consortia Revealed by Metagenomics.</title>
        <authorList>
            <person name="Peng X."/>
        </authorList>
    </citation>
    <scope>NUCLEOTIDE SEQUENCE</scope>
    <source>
        <strain evidence="3">SIG254</strain>
    </source>
</reference>
<reference evidence="2 4" key="1">
    <citation type="submission" date="2014-07" db="EMBL/GenBank/DDBJ databases">
        <title>Draft genome of Clostridium sulfidigenes 113A isolated from sediments associated with methane hydrate from Krishna Godavari basin.</title>
        <authorList>
            <person name="Honkalas V.S."/>
            <person name="Dabir A.P."/>
            <person name="Arora P."/>
            <person name="Dhakephalkar P.K."/>
        </authorList>
    </citation>
    <scope>NUCLEOTIDE SEQUENCE [LARGE SCALE GENOMIC DNA]</scope>
    <source>
        <strain evidence="2 4">113A</strain>
    </source>
</reference>
<keyword evidence="1" id="KW-1133">Transmembrane helix</keyword>
<proteinExistence type="predicted"/>
<evidence type="ECO:0000256" key="1">
    <source>
        <dbReference type="SAM" id="Phobius"/>
    </source>
</evidence>
<name>A0A084JA13_9CLOT</name>